<dbReference type="SUPFAM" id="SSF49373">
    <property type="entry name" value="Invasin/intimin cell-adhesion fragments"/>
    <property type="match status" value="2"/>
</dbReference>
<dbReference type="InterPro" id="IPR008929">
    <property type="entry name" value="Chondroitin_lyas"/>
</dbReference>
<keyword evidence="2" id="KW-0378">Hydrolase</keyword>
<dbReference type="Pfam" id="PF00754">
    <property type="entry name" value="F5_F8_type_C"/>
    <property type="match status" value="1"/>
</dbReference>
<dbReference type="PANTHER" id="PTHR38045:SF1">
    <property type="entry name" value="HEPARINASE II_III-LIKE PROTEIN"/>
    <property type="match status" value="1"/>
</dbReference>
<dbReference type="Gene3D" id="2.60.120.260">
    <property type="entry name" value="Galactose-binding domain-like"/>
    <property type="match status" value="2"/>
</dbReference>
<dbReference type="SUPFAM" id="SSF49785">
    <property type="entry name" value="Galactose-binding domain-like"/>
    <property type="match status" value="2"/>
</dbReference>
<name>A0AA96L8J3_9BACL</name>
<dbReference type="PANTHER" id="PTHR38045">
    <property type="entry name" value="CHROMOSOME 1, WHOLE GENOME SHOTGUN SEQUENCE"/>
    <property type="match status" value="1"/>
</dbReference>
<dbReference type="KEGG" id="paun:MJA45_15510"/>
<dbReference type="Pfam" id="PF17963">
    <property type="entry name" value="Big_9"/>
    <property type="match status" value="2"/>
</dbReference>
<dbReference type="Pfam" id="PF02368">
    <property type="entry name" value="Big_2"/>
    <property type="match status" value="2"/>
</dbReference>
<proteinExistence type="predicted"/>
<dbReference type="SMART" id="SM00231">
    <property type="entry name" value="FA58C"/>
    <property type="match status" value="1"/>
</dbReference>
<dbReference type="InterPro" id="IPR013783">
    <property type="entry name" value="Ig-like_fold"/>
</dbReference>
<evidence type="ECO:0000313" key="4">
    <source>
        <dbReference type="EMBL" id="WNQ09054.1"/>
    </source>
</evidence>
<feature type="domain" description="F5/8 type C" evidence="3">
    <location>
        <begin position="1154"/>
        <end position="1296"/>
    </location>
</feature>
<evidence type="ECO:0000313" key="5">
    <source>
        <dbReference type="Proteomes" id="UP001305702"/>
    </source>
</evidence>
<dbReference type="InterPro" id="IPR008964">
    <property type="entry name" value="Invasin/intimin_cell_adhesion"/>
</dbReference>
<dbReference type="Pfam" id="PF02018">
    <property type="entry name" value="CBM_4_9"/>
    <property type="match status" value="1"/>
</dbReference>
<dbReference type="InterPro" id="IPR000421">
    <property type="entry name" value="FA58C"/>
</dbReference>
<comment type="subcellular location">
    <subcellularLocation>
        <location evidence="1">Cell envelope</location>
    </subcellularLocation>
</comment>
<dbReference type="SMART" id="SM00635">
    <property type="entry name" value="BID_2"/>
    <property type="match status" value="2"/>
</dbReference>
<dbReference type="InterPro" id="IPR008979">
    <property type="entry name" value="Galactose-bd-like_sf"/>
</dbReference>
<reference evidence="4 5" key="1">
    <citation type="submission" date="2022-02" db="EMBL/GenBank/DDBJ databases">
        <title>Paenibacillus sp. MBLB1776 Whole Genome Shotgun Sequencing.</title>
        <authorList>
            <person name="Hwang C.Y."/>
            <person name="Cho E.-S."/>
            <person name="Seo M.-J."/>
        </authorList>
    </citation>
    <scope>NUCLEOTIDE SEQUENCE [LARGE SCALE GENOMIC DNA]</scope>
    <source>
        <strain evidence="4 5">MBLB1776</strain>
    </source>
</reference>
<evidence type="ECO:0000259" key="3">
    <source>
        <dbReference type="PROSITE" id="PS50022"/>
    </source>
</evidence>
<dbReference type="Gene3D" id="2.60.40.2810">
    <property type="match status" value="2"/>
</dbReference>
<keyword evidence="5" id="KW-1185">Reference proteome</keyword>
<organism evidence="4 5">
    <name type="scientific">Paenibacillus aurantius</name>
    <dbReference type="NCBI Taxonomy" id="2918900"/>
    <lineage>
        <taxon>Bacteria</taxon>
        <taxon>Bacillati</taxon>
        <taxon>Bacillota</taxon>
        <taxon>Bacilli</taxon>
        <taxon>Bacillales</taxon>
        <taxon>Paenibacillaceae</taxon>
        <taxon>Paenibacillus</taxon>
    </lineage>
</organism>
<dbReference type="RefSeq" id="WP_315602821.1">
    <property type="nucleotide sequence ID" value="NZ_CP130318.1"/>
</dbReference>
<dbReference type="GO" id="GO:0016798">
    <property type="term" value="F:hydrolase activity, acting on glycosyl bonds"/>
    <property type="evidence" value="ECO:0007669"/>
    <property type="project" value="InterPro"/>
</dbReference>
<dbReference type="InterPro" id="IPR032518">
    <property type="entry name" value="HepII_N"/>
</dbReference>
<dbReference type="Gene3D" id="2.60.40.10">
    <property type="entry name" value="Immunoglobulins"/>
    <property type="match status" value="1"/>
</dbReference>
<dbReference type="InterPro" id="IPR003305">
    <property type="entry name" value="CenC_carb-bd"/>
</dbReference>
<dbReference type="Gene3D" id="1.50.10.100">
    <property type="entry name" value="Chondroitin AC/alginate lyase"/>
    <property type="match status" value="1"/>
</dbReference>
<dbReference type="Proteomes" id="UP001305702">
    <property type="component" value="Chromosome"/>
</dbReference>
<dbReference type="Pfam" id="PF16332">
    <property type="entry name" value="DUF4962"/>
    <property type="match status" value="1"/>
</dbReference>
<dbReference type="EMBL" id="CP130318">
    <property type="protein sequence ID" value="WNQ09054.1"/>
    <property type="molecule type" value="Genomic_DNA"/>
</dbReference>
<evidence type="ECO:0000256" key="2">
    <source>
        <dbReference type="ARBA" id="ARBA00022801"/>
    </source>
</evidence>
<protein>
    <submittedName>
        <fullName evidence="4">Ig-like domain-containing protein</fullName>
    </submittedName>
</protein>
<dbReference type="SUPFAM" id="SSF48230">
    <property type="entry name" value="Chondroitin AC/alginate lyase"/>
    <property type="match status" value="1"/>
</dbReference>
<dbReference type="InterPro" id="IPR003343">
    <property type="entry name" value="Big_2"/>
</dbReference>
<gene>
    <name evidence="4" type="ORF">MJA45_15510</name>
</gene>
<evidence type="ECO:0000256" key="1">
    <source>
        <dbReference type="ARBA" id="ARBA00004196"/>
    </source>
</evidence>
<sequence length="1547" mass="168280">MRKIVSLLMVVLMICTFLPVGARISRAETGSANLFANGGFEQTSTVSGWSGNLAPTGWTRYVFSGSPVFAVDKSVSHSGSQSVRIEASSPSRGTVYQQIGSVTAGRTYKISGWMKTENVSNQALIRYQIGRTSGGNVLINFVTATGTKDWFYFEKTLTMPDNATSPAWLKLEAFLETGTGKVWFDDLAIQEWTGVQGVTLQPSVLSLQKGETARLQPEFLPAEASNRSVTWSSSNPDTVSVSAYGDLQALADGYSVITVKTEEGGFTDHSVVSVGAPASLSAEPFSGTVEEDGELKGQLKASDSTGAPVTFGKAVDPQNGKLTVFPDGRFLYYPNPDFTGKDEFLFTASTGIGGPKFAEAAIQVTPVNDPPVLDLSWVSTGKNKALTGKLSIASDPEKDSAAWSLVTGPAHGTFELKSDGAYTYTPNGDYTGYDKIRVAAVDGKGGQSEADFRVYVIPSGEDFIAQFRSQATYGQHPRLLADKPAIESTKGLIGSDPDVTQWFETLKKETEPLLGTAPMPYAPNGANNGGIRDRLIRLGVFYQFSGDSRYAARAIQELEALAAFPDWGARTNNILAMAELSFGVSLAYDLVYEAMTPEQRTLVADAIRVKTLGVALDWYNGVFTHNGEFNNINLVDNGNFGFAAMAIADENPEAEAAAAAVLQGMYKKLQQSLRHYTADGAWPEGPAYWHYGGQYLTYMIASLNNTMGKDYGLSALDGFEESGTFPYHLLGEKGFFDFYDGGISMAQPESMWFADFFQRPEFAWHLGDLSRRKGVYSPLYLMLYKPGMFDTKPVELDKFYSAVESGSMRSAWDDPDALFASMKGLNETLKSHNDLDAGTFVFDALGERWAMDTGNEDYSLPGYWDMKYQRWTLYRKKTEGHNTIVVNPVENPVVQQDLSGQALRIREESKPRGAFSILDMTGVYRKDAVQMLRGMKLAEDRSELLIQDEMKLREPSELYWFMHTKAEIEIRENGKAAILRQGDKRVYAQLIGGPADAVFSVMDAVPLPTSPNPDGQTPNRGVRKLTVHLKDVLETSMAVRLVPLYETDPLPETVPALVPLQQWSIPDGTPAPKPVRPLLDSLTVDGQPLKGFTPKGTYYEVAVPFETESIPVVGAGSSHSVTVQQAASIPGSAKITVQDRNDPNNRNSYTVVFKRLPLIGTPEGYTKLKVTGVEASAVPEAVQGNTPDKTIDGDLNTRWSAAGQQWIRYDLGQPQTVSAVAVAIYNGTTRRAYYDIEASLDGLTWTKLESVESSGTTVQPETVLVEPVQARYIRIYGSGNSANNYNSITEVAVYGPPAVSGIQLDKSELLFTQKNETAELKAEVLPEAAVNRSVSWSSADPQVAEVSKQGIVIPKGEGITTVTAVTEEGGFAASAKVTVDWTGPEVSIEVPERMWQTDSVAVRVYAADSVTGVQSLSVTLDGEAKDPSFTINPLDLSSGEHTIKAVAIDGAGHETSKEAAILIDMNAEHLLTVVNMGYDRGWIRNTGIRTSLLSKIDLALKKQEDNRRNDLVALSNEIQAQAGTGIDPQLAKLLREDIAYILESMTP</sequence>
<dbReference type="Gene3D" id="2.70.98.70">
    <property type="match status" value="1"/>
</dbReference>
<dbReference type="GO" id="GO:0016829">
    <property type="term" value="F:lyase activity"/>
    <property type="evidence" value="ECO:0007669"/>
    <property type="project" value="InterPro"/>
</dbReference>
<dbReference type="Pfam" id="PF07940">
    <property type="entry name" value="Hepar_II_III_C"/>
    <property type="match status" value="1"/>
</dbReference>
<dbReference type="InterPro" id="IPR012480">
    <property type="entry name" value="Hepar_II_III_C"/>
</dbReference>
<dbReference type="PROSITE" id="PS50022">
    <property type="entry name" value="FA58C_3"/>
    <property type="match status" value="1"/>
</dbReference>
<dbReference type="GO" id="GO:0030313">
    <property type="term" value="C:cell envelope"/>
    <property type="evidence" value="ECO:0007669"/>
    <property type="project" value="UniProtKB-SubCell"/>
</dbReference>
<accession>A0AA96L8J3</accession>
<dbReference type="Gene3D" id="2.60.40.1080">
    <property type="match status" value="2"/>
</dbReference>